<dbReference type="EMBL" id="WHLY01000002">
    <property type="protein sequence ID" value="MPR34980.1"/>
    <property type="molecule type" value="Genomic_DNA"/>
</dbReference>
<comment type="caution">
    <text evidence="2">The sequence shown here is derived from an EMBL/GenBank/DDBJ whole genome shotgun (WGS) entry which is preliminary data.</text>
</comment>
<reference evidence="2 3" key="1">
    <citation type="submission" date="2019-10" db="EMBL/GenBank/DDBJ databases">
        <title>Draft Genome Sequence of Cytophagaceae sp. SJW1-29.</title>
        <authorList>
            <person name="Choi A."/>
        </authorList>
    </citation>
    <scope>NUCLEOTIDE SEQUENCE [LARGE SCALE GENOMIC DNA]</scope>
    <source>
        <strain evidence="2 3">SJW1-29</strain>
    </source>
</reference>
<feature type="signal peptide" evidence="1">
    <location>
        <begin position="1"/>
        <end position="20"/>
    </location>
</feature>
<feature type="chain" id="PRO_5028941328" evidence="1">
    <location>
        <begin position="21"/>
        <end position="245"/>
    </location>
</feature>
<dbReference type="RefSeq" id="WP_152761651.1">
    <property type="nucleotide sequence ID" value="NZ_WHLY01000002.1"/>
</dbReference>
<name>A0A7C9BG12_9BACT</name>
<gene>
    <name evidence="2" type="ORF">GBK04_16870</name>
</gene>
<organism evidence="2 3">
    <name type="scientific">Salmonirosea aquatica</name>
    <dbReference type="NCBI Taxonomy" id="2654236"/>
    <lineage>
        <taxon>Bacteria</taxon>
        <taxon>Pseudomonadati</taxon>
        <taxon>Bacteroidota</taxon>
        <taxon>Cytophagia</taxon>
        <taxon>Cytophagales</taxon>
        <taxon>Spirosomataceae</taxon>
        <taxon>Salmonirosea</taxon>
    </lineage>
</organism>
<keyword evidence="3" id="KW-1185">Reference proteome</keyword>
<sequence length="245" mass="28526">MKVFSVLFYLLLCLVTSVLGQVTNPRDLASIAPGVQAALSLYDSATVESQHLYNGPQYYIYDSPADDHQFYLSENWTMGSVFYDGQLFRDVPILYDIVKDQLVVRYKQSFGNVALQSPKVRYFTIPEHTFLRVEADTGRVEGLRTGFYDQLYDGKTKLVARRTKERQQDLSERRVIIRFPEKNLFYLYQAGTYHPVHTKKSVLGYLEDQKRPLKKYLREQKLSFRENREAAILGLATYYDELTKP</sequence>
<keyword evidence="1" id="KW-0732">Signal</keyword>
<evidence type="ECO:0000313" key="3">
    <source>
        <dbReference type="Proteomes" id="UP000479293"/>
    </source>
</evidence>
<accession>A0A7C9BG12</accession>
<protein>
    <submittedName>
        <fullName evidence="2">Uncharacterized protein</fullName>
    </submittedName>
</protein>
<dbReference type="AlphaFoldDB" id="A0A7C9BG12"/>
<dbReference type="Proteomes" id="UP000479293">
    <property type="component" value="Unassembled WGS sequence"/>
</dbReference>
<evidence type="ECO:0000313" key="2">
    <source>
        <dbReference type="EMBL" id="MPR34980.1"/>
    </source>
</evidence>
<evidence type="ECO:0000256" key="1">
    <source>
        <dbReference type="SAM" id="SignalP"/>
    </source>
</evidence>
<proteinExistence type="predicted"/>